<gene>
    <name evidence="1" type="ORF">MYCFIDRAFT_208411</name>
</gene>
<dbReference type="GeneID" id="19336673"/>
<reference evidence="1 2" key="1">
    <citation type="journal article" date="2012" name="PLoS Pathog.">
        <title>Diverse lifestyles and strategies of plant pathogenesis encoded in the genomes of eighteen Dothideomycetes fungi.</title>
        <authorList>
            <person name="Ohm R.A."/>
            <person name="Feau N."/>
            <person name="Henrissat B."/>
            <person name="Schoch C.L."/>
            <person name="Horwitz B.A."/>
            <person name="Barry K.W."/>
            <person name="Condon B.J."/>
            <person name="Copeland A.C."/>
            <person name="Dhillon B."/>
            <person name="Glaser F."/>
            <person name="Hesse C.N."/>
            <person name="Kosti I."/>
            <person name="LaButti K."/>
            <person name="Lindquist E.A."/>
            <person name="Lucas S."/>
            <person name="Salamov A.A."/>
            <person name="Bradshaw R.E."/>
            <person name="Ciuffetti L."/>
            <person name="Hamelin R.C."/>
            <person name="Kema G.H.J."/>
            <person name="Lawrence C."/>
            <person name="Scott J.A."/>
            <person name="Spatafora J.W."/>
            <person name="Turgeon B.G."/>
            <person name="de Wit P.J.G.M."/>
            <person name="Zhong S."/>
            <person name="Goodwin S.B."/>
            <person name="Grigoriev I.V."/>
        </authorList>
    </citation>
    <scope>NUCLEOTIDE SEQUENCE [LARGE SCALE GENOMIC DNA]</scope>
    <source>
        <strain evidence="1 2">CIRAD86</strain>
    </source>
</reference>
<dbReference type="KEGG" id="pfj:MYCFIDRAFT_208411"/>
<keyword evidence="2" id="KW-1185">Reference proteome</keyword>
<dbReference type="Proteomes" id="UP000016932">
    <property type="component" value="Unassembled WGS sequence"/>
</dbReference>
<name>M2YQA8_PSEFD</name>
<proteinExistence type="predicted"/>
<dbReference type="EMBL" id="KB446561">
    <property type="protein sequence ID" value="EME79905.1"/>
    <property type="molecule type" value="Genomic_DNA"/>
</dbReference>
<protein>
    <submittedName>
        <fullName evidence="1">Uncharacterized protein</fullName>
    </submittedName>
</protein>
<dbReference type="AlphaFoldDB" id="M2YQA8"/>
<evidence type="ECO:0000313" key="2">
    <source>
        <dbReference type="Proteomes" id="UP000016932"/>
    </source>
</evidence>
<organism evidence="1 2">
    <name type="scientific">Pseudocercospora fijiensis (strain CIRAD86)</name>
    <name type="common">Black leaf streak disease fungus</name>
    <name type="synonym">Mycosphaerella fijiensis</name>
    <dbReference type="NCBI Taxonomy" id="383855"/>
    <lineage>
        <taxon>Eukaryota</taxon>
        <taxon>Fungi</taxon>
        <taxon>Dikarya</taxon>
        <taxon>Ascomycota</taxon>
        <taxon>Pezizomycotina</taxon>
        <taxon>Dothideomycetes</taxon>
        <taxon>Dothideomycetidae</taxon>
        <taxon>Mycosphaerellales</taxon>
        <taxon>Mycosphaerellaceae</taxon>
        <taxon>Pseudocercospora</taxon>
    </lineage>
</organism>
<sequence length="522" mass="59788">MWCVLRKDGTVLQELKPLKRNSEDLEPVVLVNVRVLIHTIARETEAQIEMKVVSSISLNDFLHISMELSLAEGMDCNDRSRAGFKDCLHKWTVRVAPSSFLNEATYLSSAGKQSQLILRKLDSFIQSSLALQALDLTCFPHTYECLHVLKLSMMYRISKVALIHLDAMPRASCTTCLGNGPRPAPTSIINFRETSNAVSLIDLEDQPIMFRHFSETKSSDGRQKRSQATRILTGAFFLDSVTLAISHAAPFFPYLSFCRRPKSVVQVREVADEADDTMSANNDRGVSIVTVARSSCRPAVLTSGIPLADLRAERIRLIVYLFARHDVQVGETLAVVVKIVGMYPSFLNPIIQRKKSRPIKFHIIPSHLIDTNIHLRFFVSYSDRQNESVVFFEKNVTLPCRERKHFYKRNNIHRIRKKQDRRKLKKKATRYSRVFEYRTEPLAKADNKTRIWVLIRKWKSCIRVSRSDKDQPRRDLLWATSGAGVPLLSQFSFLSLRVKIPMLHPISGSILFELREKMHPVR</sequence>
<dbReference type="HOGENOM" id="CLU_521869_0_0_1"/>
<dbReference type="RefSeq" id="XP_007929013.1">
    <property type="nucleotide sequence ID" value="XM_007930822.1"/>
</dbReference>
<accession>M2YQA8</accession>
<evidence type="ECO:0000313" key="1">
    <source>
        <dbReference type="EMBL" id="EME79905.1"/>
    </source>
</evidence>
<dbReference type="VEuPathDB" id="FungiDB:MYCFIDRAFT_208411"/>